<evidence type="ECO:0000256" key="3">
    <source>
        <dbReference type="ARBA" id="ARBA00023145"/>
    </source>
</evidence>
<name>A0A1H7XAL8_9BACT</name>
<dbReference type="CDD" id="cd03747">
    <property type="entry name" value="Ntn_PGA_like"/>
    <property type="match status" value="1"/>
</dbReference>
<accession>A0A1H7XAL8</accession>
<keyword evidence="7" id="KW-1185">Reference proteome</keyword>
<dbReference type="InterPro" id="IPR014395">
    <property type="entry name" value="Pen/GL7ACA/AHL_acylase"/>
</dbReference>
<dbReference type="RefSeq" id="WP_089914306.1">
    <property type="nucleotide sequence ID" value="NZ_FOBB01000004.1"/>
</dbReference>
<dbReference type="PANTHER" id="PTHR34218">
    <property type="entry name" value="PEPTIDASE S45 PENICILLIN AMIDASE"/>
    <property type="match status" value="1"/>
</dbReference>
<dbReference type="STRING" id="573321.SAMN04488505_10414"/>
<dbReference type="Pfam" id="PF01804">
    <property type="entry name" value="Penicil_amidase"/>
    <property type="match status" value="1"/>
</dbReference>
<reference evidence="6 7" key="1">
    <citation type="submission" date="2016-10" db="EMBL/GenBank/DDBJ databases">
        <authorList>
            <person name="de Groot N.N."/>
        </authorList>
    </citation>
    <scope>NUCLEOTIDE SEQUENCE [LARGE SCALE GENOMIC DNA]</scope>
    <source>
        <strain evidence="6 7">DSM 21039</strain>
    </source>
</reference>
<dbReference type="InterPro" id="IPR043146">
    <property type="entry name" value="Penicillin_amidase_N_B-knob"/>
</dbReference>
<protein>
    <submittedName>
        <fullName evidence="6">Penicillin amidase</fullName>
    </submittedName>
</protein>
<dbReference type="GO" id="GO:0046872">
    <property type="term" value="F:metal ion binding"/>
    <property type="evidence" value="ECO:0007669"/>
    <property type="project" value="UniProtKB-KW"/>
</dbReference>
<dbReference type="PANTHER" id="PTHR34218:SF4">
    <property type="entry name" value="ACYL-HOMOSERINE LACTONE ACYLASE QUIP"/>
    <property type="match status" value="1"/>
</dbReference>
<keyword evidence="5" id="KW-0106">Calcium</keyword>
<dbReference type="PIRSF" id="PIRSF001227">
    <property type="entry name" value="Pen_acylase"/>
    <property type="match status" value="1"/>
</dbReference>
<evidence type="ECO:0000256" key="4">
    <source>
        <dbReference type="PIRSR" id="PIRSR001227-1"/>
    </source>
</evidence>
<organism evidence="6 7">
    <name type="scientific">Chitinophaga rupis</name>
    <dbReference type="NCBI Taxonomy" id="573321"/>
    <lineage>
        <taxon>Bacteria</taxon>
        <taxon>Pseudomonadati</taxon>
        <taxon>Bacteroidota</taxon>
        <taxon>Chitinophagia</taxon>
        <taxon>Chitinophagales</taxon>
        <taxon>Chitinophagaceae</taxon>
        <taxon>Chitinophaga</taxon>
    </lineage>
</organism>
<dbReference type="GO" id="GO:0017000">
    <property type="term" value="P:antibiotic biosynthetic process"/>
    <property type="evidence" value="ECO:0007669"/>
    <property type="project" value="InterPro"/>
</dbReference>
<dbReference type="Gene3D" id="1.10.1400.10">
    <property type="match status" value="1"/>
</dbReference>
<sequence>MRFIPFLIAAVITLALIGALNRKWGSIPPLGKFLSPQEGFWQNAEAISKDYNEELALPGLKGKVEVWLDDRMVPHIFAEQEADAYYAEGYLHARDRLWQMELQTMAAQGRLSEILGPKLLQYDRRQRRLGMGYAAELSAAAMLKDSTTKMVVEAYSAGINAYISSLSYSDLAVEYKLLDYRPEPWSALKCAALLKYMSYDLAGGVNDLEYTNARRLFSPSDFNNMYPDRNDSIDPVIPKGTAFDKPVKNAVMPADSALQEVAAMLHFKQDKPDPDNGSNNWAVSGSKTRSGAPILCNDPHLGLSLPSLWYEVQIKTPGMNVYGASLPGAPGVIIGFNDNIAWGVTNGSEDVMDYYAVQFRNGRQQYLFNGQYRDAVPRVEEIKIRGQQSYYDTVAYTVWGPVMFDNTFHDDIPGQPFLALRWKAHDPSNELLTFNRLNHARNYDDYVAALEHYTCPAQNFVFASKAGDIALWHNGEFPLRWKDQGKWIMPGSDSTFAWQGYIPHGEVPHIKNPARGFVSSANQQPTDSSYPYYYFGYYDLYRGKRINERLSAMSQITTQDMMQLQNDNANLFARAAIPLLTRHLPEADLKPAQQPYYQLLKVWDQQNSPGSKGATIFYMLWEGLKHRIWDDELMNRADSLALDYPQDNASLLWLIRDSSMRFVDDVHTPQKETLTDLVLQTFAQVTDSAQKLDQRQELEWGRFRGTDIRHLTRSLPAFSRMHLYTGGGTHVVNATKANHGPSWRMVVQLGATTEAYGIYPGGQSGNPGSPYYDNAVSDWVQGKYYLLHIFDQKQRDDAGIKFRMVMQPKS</sequence>
<dbReference type="OrthoDB" id="9759796at2"/>
<dbReference type="SUPFAM" id="SSF56235">
    <property type="entry name" value="N-terminal nucleophile aminohydrolases (Ntn hydrolases)"/>
    <property type="match status" value="1"/>
</dbReference>
<comment type="cofactor">
    <cofactor evidence="5">
        <name>Ca(2+)</name>
        <dbReference type="ChEBI" id="CHEBI:29108"/>
    </cofactor>
    <text evidence="5">Binds 1 Ca(2+) ion per dimer.</text>
</comment>
<evidence type="ECO:0000256" key="5">
    <source>
        <dbReference type="PIRSR" id="PIRSR001227-2"/>
    </source>
</evidence>
<dbReference type="AlphaFoldDB" id="A0A1H7XAL8"/>
<comment type="similarity">
    <text evidence="1">Belongs to the peptidase S45 family.</text>
</comment>
<keyword evidence="5" id="KW-0479">Metal-binding</keyword>
<dbReference type="InterPro" id="IPR029055">
    <property type="entry name" value="Ntn_hydrolases_N"/>
</dbReference>
<evidence type="ECO:0000256" key="1">
    <source>
        <dbReference type="ARBA" id="ARBA00006586"/>
    </source>
</evidence>
<dbReference type="GO" id="GO:0016811">
    <property type="term" value="F:hydrolase activity, acting on carbon-nitrogen (but not peptide) bonds, in linear amides"/>
    <property type="evidence" value="ECO:0007669"/>
    <property type="project" value="InterPro"/>
</dbReference>
<evidence type="ECO:0000313" key="6">
    <source>
        <dbReference type="EMBL" id="SEM30860.1"/>
    </source>
</evidence>
<evidence type="ECO:0000256" key="2">
    <source>
        <dbReference type="ARBA" id="ARBA00022801"/>
    </source>
</evidence>
<dbReference type="Gene3D" id="2.30.120.10">
    <property type="match status" value="1"/>
</dbReference>
<keyword evidence="3" id="KW-0865">Zymogen</keyword>
<dbReference type="InterPro" id="IPR023343">
    <property type="entry name" value="Penicillin_amidase_dom1"/>
</dbReference>
<feature type="binding site" evidence="5">
    <location>
        <position position="350"/>
    </location>
    <ligand>
        <name>Ca(2+)</name>
        <dbReference type="ChEBI" id="CHEBI:29108"/>
    </ligand>
</feature>
<dbReference type="Gene3D" id="3.60.20.10">
    <property type="entry name" value="Glutamine Phosphoribosylpyrophosphate, subunit 1, domain 1"/>
    <property type="match status" value="1"/>
</dbReference>
<dbReference type="InterPro" id="IPR002692">
    <property type="entry name" value="S45"/>
</dbReference>
<proteinExistence type="inferred from homology"/>
<gene>
    <name evidence="6" type="ORF">SAMN04488505_10414</name>
</gene>
<dbReference type="Proteomes" id="UP000198984">
    <property type="component" value="Unassembled WGS sequence"/>
</dbReference>
<feature type="binding site" evidence="5">
    <location>
        <position position="353"/>
    </location>
    <ligand>
        <name>Ca(2+)</name>
        <dbReference type="ChEBI" id="CHEBI:29108"/>
    </ligand>
</feature>
<dbReference type="EMBL" id="FOBB01000004">
    <property type="protein sequence ID" value="SEM30860.1"/>
    <property type="molecule type" value="Genomic_DNA"/>
</dbReference>
<feature type="active site" description="Nucleophile" evidence="4">
    <location>
        <position position="278"/>
    </location>
</feature>
<dbReference type="Gene3D" id="1.10.439.10">
    <property type="entry name" value="Penicillin Amidohydrolase, domain 1"/>
    <property type="match status" value="1"/>
</dbReference>
<keyword evidence="2" id="KW-0378">Hydrolase</keyword>
<dbReference type="InterPro" id="IPR043147">
    <property type="entry name" value="Penicillin_amidase_A-knob"/>
</dbReference>
<evidence type="ECO:0000313" key="7">
    <source>
        <dbReference type="Proteomes" id="UP000198984"/>
    </source>
</evidence>